<comment type="caution">
    <text evidence="5">The sequence shown here is derived from an EMBL/GenBank/DDBJ whole genome shotgun (WGS) entry which is preliminary data.</text>
</comment>
<feature type="domain" description="Glycosyl transferase CAP10" evidence="4">
    <location>
        <begin position="47"/>
        <end position="150"/>
    </location>
</feature>
<feature type="chain" id="PRO_5038601969" description="Glycosyl transferase CAP10 domain-containing protein" evidence="3">
    <location>
        <begin position="24"/>
        <end position="150"/>
    </location>
</feature>
<evidence type="ECO:0000313" key="5">
    <source>
        <dbReference type="EMBL" id="KAG7463702.1"/>
    </source>
</evidence>
<dbReference type="GO" id="GO:0006493">
    <property type="term" value="P:protein O-linked glycosylation"/>
    <property type="evidence" value="ECO:0007669"/>
    <property type="project" value="TreeGrafter"/>
</dbReference>
<dbReference type="Pfam" id="PF05686">
    <property type="entry name" value="Glyco_transf_90"/>
    <property type="match status" value="1"/>
</dbReference>
<reference evidence="5" key="1">
    <citation type="submission" date="2021-01" db="EMBL/GenBank/DDBJ databases">
        <authorList>
            <person name="Zahm M."/>
            <person name="Roques C."/>
            <person name="Cabau C."/>
            <person name="Klopp C."/>
            <person name="Donnadieu C."/>
            <person name="Jouanno E."/>
            <person name="Lampietro C."/>
            <person name="Louis A."/>
            <person name="Herpin A."/>
            <person name="Echchiki A."/>
            <person name="Berthelot C."/>
            <person name="Parey E."/>
            <person name="Roest-Crollius H."/>
            <person name="Braasch I."/>
            <person name="Postlethwait J."/>
            <person name="Bobe J."/>
            <person name="Montfort J."/>
            <person name="Bouchez O."/>
            <person name="Begum T."/>
            <person name="Mejri S."/>
            <person name="Adams A."/>
            <person name="Chen W.-J."/>
            <person name="Guiguen Y."/>
        </authorList>
    </citation>
    <scope>NUCLEOTIDE SEQUENCE</scope>
    <source>
        <strain evidence="5">YG-15Mar2019-1</strain>
        <tissue evidence="5">Brain</tissue>
    </source>
</reference>
<name>A0A9D3PLZ6_MEGAT</name>
<dbReference type="Proteomes" id="UP001046870">
    <property type="component" value="Chromosome 15"/>
</dbReference>
<keyword evidence="2" id="KW-0808">Transferase</keyword>
<dbReference type="InterPro" id="IPR006598">
    <property type="entry name" value="CAP10"/>
</dbReference>
<dbReference type="AlphaFoldDB" id="A0A9D3PLZ6"/>
<gene>
    <name evidence="5" type="ORF">MATL_G00179440</name>
</gene>
<dbReference type="GO" id="GO:0035252">
    <property type="term" value="F:UDP-xylosyltransferase activity"/>
    <property type="evidence" value="ECO:0007669"/>
    <property type="project" value="TreeGrafter"/>
</dbReference>
<dbReference type="PANTHER" id="PTHR12203:SF35">
    <property type="entry name" value="PROTEIN O-GLUCOSYLTRANSFERASE 1"/>
    <property type="match status" value="1"/>
</dbReference>
<dbReference type="GO" id="GO:0012505">
    <property type="term" value="C:endomembrane system"/>
    <property type="evidence" value="ECO:0007669"/>
    <property type="project" value="TreeGrafter"/>
</dbReference>
<comment type="similarity">
    <text evidence="1">Belongs to the glycosyltransferase 90 family.</text>
</comment>
<protein>
    <recommendedName>
        <fullName evidence="4">Glycosyl transferase CAP10 domain-containing protein</fullName>
    </recommendedName>
</protein>
<feature type="signal peptide" evidence="3">
    <location>
        <begin position="1"/>
        <end position="23"/>
    </location>
</feature>
<organism evidence="5 6">
    <name type="scientific">Megalops atlanticus</name>
    <name type="common">Tarpon</name>
    <name type="synonym">Clupea gigantea</name>
    <dbReference type="NCBI Taxonomy" id="7932"/>
    <lineage>
        <taxon>Eukaryota</taxon>
        <taxon>Metazoa</taxon>
        <taxon>Chordata</taxon>
        <taxon>Craniata</taxon>
        <taxon>Vertebrata</taxon>
        <taxon>Euteleostomi</taxon>
        <taxon>Actinopterygii</taxon>
        <taxon>Neopterygii</taxon>
        <taxon>Teleostei</taxon>
        <taxon>Elopiformes</taxon>
        <taxon>Megalopidae</taxon>
        <taxon>Megalops</taxon>
    </lineage>
</organism>
<proteinExistence type="inferred from homology"/>
<dbReference type="OrthoDB" id="202415at2759"/>
<evidence type="ECO:0000259" key="4">
    <source>
        <dbReference type="Pfam" id="PF05686"/>
    </source>
</evidence>
<evidence type="ECO:0000313" key="6">
    <source>
        <dbReference type="Proteomes" id="UP001046870"/>
    </source>
</evidence>
<accession>A0A9D3PLZ6</accession>
<evidence type="ECO:0000256" key="2">
    <source>
        <dbReference type="ARBA" id="ARBA00022679"/>
    </source>
</evidence>
<keyword evidence="3" id="KW-0732">Signal</keyword>
<dbReference type="EMBL" id="JAFDVH010000015">
    <property type="protein sequence ID" value="KAG7463702.1"/>
    <property type="molecule type" value="Genomic_DNA"/>
</dbReference>
<evidence type="ECO:0000256" key="1">
    <source>
        <dbReference type="ARBA" id="ARBA00010118"/>
    </source>
</evidence>
<dbReference type="GO" id="GO:0035251">
    <property type="term" value="F:UDP-glucosyltransferase activity"/>
    <property type="evidence" value="ECO:0007669"/>
    <property type="project" value="TreeGrafter"/>
</dbReference>
<sequence>MEALWLLLPIFTLHFCGVDFSAAEKGGRWERYLSKITEATRTYRPCSSHNCSCHLRVLEDDLKPFRAAGVSEELMGDTARRSVGTHYQIIGHKLYREQNCMFPSRCSGVEHFILQVIDRLPDMEMVINVRDYPQVPHWVHPVLPVLSFSK</sequence>
<dbReference type="PANTHER" id="PTHR12203">
    <property type="entry name" value="KDEL LYS-ASP-GLU-LEU CONTAINING - RELATED"/>
    <property type="match status" value="1"/>
</dbReference>
<dbReference type="InterPro" id="IPR051091">
    <property type="entry name" value="O-Glucosyltr/Glycosyltrsf_90"/>
</dbReference>
<evidence type="ECO:0000256" key="3">
    <source>
        <dbReference type="SAM" id="SignalP"/>
    </source>
</evidence>
<dbReference type="GO" id="GO:0045747">
    <property type="term" value="P:positive regulation of Notch signaling pathway"/>
    <property type="evidence" value="ECO:0007669"/>
    <property type="project" value="TreeGrafter"/>
</dbReference>
<keyword evidence="6" id="KW-1185">Reference proteome</keyword>